<dbReference type="SMART" id="SM00014">
    <property type="entry name" value="acidPPc"/>
    <property type="match status" value="1"/>
</dbReference>
<dbReference type="STRING" id="515620.EUBELI_00614"/>
<accession>C4Z4E3</accession>
<evidence type="ECO:0000313" key="4">
    <source>
        <dbReference type="Proteomes" id="UP000001476"/>
    </source>
</evidence>
<sequence>MSVLERYDKETIMELQILHWFESLHNPVTDPVMYAITCLGNAGIFWILLCAAFLFIPVFKKDRKLGLSMAIGLILSLIMCNGIMKNMSARIRPFNADPTFENLYGIFNGIKDWSFPSGHTSASFAAALAIILWDRKKGIPAVILAALIAVSRLYLTVHYPTDVLASLLLGSLYGVIGYFVTKLIMNRSEKARKVFSGEEPYRKLFAKA</sequence>
<protein>
    <recommendedName>
        <fullName evidence="2">Phosphatidic acid phosphatase type 2/haloperoxidase domain-containing protein</fullName>
    </recommendedName>
</protein>
<dbReference type="InterPro" id="IPR036938">
    <property type="entry name" value="PAP2/HPO_sf"/>
</dbReference>
<organism evidence="3 4">
    <name type="scientific">Lachnospira eligens (strain ATCC 27750 / DSM 3376 / VPI C15-48 / C15-B4)</name>
    <name type="common">Eubacterium eligens</name>
    <dbReference type="NCBI Taxonomy" id="515620"/>
    <lineage>
        <taxon>Bacteria</taxon>
        <taxon>Bacillati</taxon>
        <taxon>Bacillota</taxon>
        <taxon>Clostridia</taxon>
        <taxon>Lachnospirales</taxon>
        <taxon>Lachnospiraceae</taxon>
        <taxon>Lachnospira</taxon>
    </lineage>
</organism>
<keyword evidence="1" id="KW-0812">Transmembrane</keyword>
<dbReference type="PANTHER" id="PTHR14969">
    <property type="entry name" value="SPHINGOSINE-1-PHOSPHATE PHOSPHOHYDROLASE"/>
    <property type="match status" value="1"/>
</dbReference>
<keyword evidence="4" id="KW-1185">Reference proteome</keyword>
<keyword evidence="1" id="KW-0472">Membrane</keyword>
<feature type="transmembrane region" description="Helical" evidence="1">
    <location>
        <begin position="65"/>
        <end position="84"/>
    </location>
</feature>
<dbReference type="EMBL" id="CP001104">
    <property type="protein sequence ID" value="ACR71627.1"/>
    <property type="molecule type" value="Genomic_DNA"/>
</dbReference>
<keyword evidence="1" id="KW-1133">Transmembrane helix</keyword>
<feature type="transmembrane region" description="Helical" evidence="1">
    <location>
        <begin position="163"/>
        <end position="185"/>
    </location>
</feature>
<evidence type="ECO:0000256" key="1">
    <source>
        <dbReference type="SAM" id="Phobius"/>
    </source>
</evidence>
<dbReference type="KEGG" id="eel:EUBELI_00614"/>
<feature type="domain" description="Phosphatidic acid phosphatase type 2/haloperoxidase" evidence="2">
    <location>
        <begin position="65"/>
        <end position="178"/>
    </location>
</feature>
<evidence type="ECO:0000313" key="3">
    <source>
        <dbReference type="EMBL" id="ACR71627.1"/>
    </source>
</evidence>
<gene>
    <name evidence="3" type="ordered locus">EUBELI_00614</name>
</gene>
<dbReference type="Gene3D" id="1.20.144.10">
    <property type="entry name" value="Phosphatidic acid phosphatase type 2/haloperoxidase"/>
    <property type="match status" value="2"/>
</dbReference>
<feature type="transmembrane region" description="Helical" evidence="1">
    <location>
        <begin position="32"/>
        <end position="58"/>
    </location>
</feature>
<evidence type="ECO:0000259" key="2">
    <source>
        <dbReference type="SMART" id="SM00014"/>
    </source>
</evidence>
<name>C4Z4E3_LACE2</name>
<dbReference type="Pfam" id="PF01569">
    <property type="entry name" value="PAP2"/>
    <property type="match status" value="1"/>
</dbReference>
<dbReference type="HOGENOM" id="CLU_072573_10_3_9"/>
<feature type="transmembrane region" description="Helical" evidence="1">
    <location>
        <begin position="139"/>
        <end position="157"/>
    </location>
</feature>
<dbReference type="CDD" id="cd03392">
    <property type="entry name" value="PAP2_like_2"/>
    <property type="match status" value="1"/>
</dbReference>
<reference evidence="3 4" key="1">
    <citation type="journal article" date="2009" name="Proc. Natl. Acad. Sci. U.S.A.">
        <title>Characterizing a model human gut microbiota composed of members of its two dominant bacterial phyla.</title>
        <authorList>
            <person name="Mahowald M.A."/>
            <person name="Rey F.E."/>
            <person name="Seedorf H."/>
            <person name="Turnbaugh P.J."/>
            <person name="Fulton R.S."/>
            <person name="Wollam A."/>
            <person name="Shah N."/>
            <person name="Wang C."/>
            <person name="Magrini V."/>
            <person name="Wilson R.K."/>
            <person name="Cantarel B.L."/>
            <person name="Coutinho P.M."/>
            <person name="Henrissat B."/>
            <person name="Crock L.W."/>
            <person name="Russell A."/>
            <person name="Verberkmoes N.C."/>
            <person name="Hettich R.L."/>
            <person name="Gordon J.I."/>
        </authorList>
    </citation>
    <scope>NUCLEOTIDE SEQUENCE [LARGE SCALE GENOMIC DNA]</scope>
    <source>
        <strain evidence="4">ATCC 27750 / DSM 3376 / VPI C15-48 / C15-B4</strain>
    </source>
</reference>
<proteinExistence type="predicted"/>
<dbReference type="eggNOG" id="COG0671">
    <property type="taxonomic scope" value="Bacteria"/>
</dbReference>
<dbReference type="AlphaFoldDB" id="C4Z4E3"/>
<dbReference type="SUPFAM" id="SSF48317">
    <property type="entry name" value="Acid phosphatase/Vanadium-dependent haloperoxidase"/>
    <property type="match status" value="1"/>
</dbReference>
<dbReference type="Proteomes" id="UP000001476">
    <property type="component" value="Chromosome"/>
</dbReference>
<dbReference type="PANTHER" id="PTHR14969:SF13">
    <property type="entry name" value="AT30094P"/>
    <property type="match status" value="1"/>
</dbReference>
<dbReference type="InterPro" id="IPR000326">
    <property type="entry name" value="PAP2/HPO"/>
</dbReference>